<dbReference type="Gene3D" id="1.10.510.10">
    <property type="entry name" value="Transferase(Phosphotransferase) domain 1"/>
    <property type="match status" value="1"/>
</dbReference>
<comment type="caution">
    <text evidence="4">The sequence shown here is derived from an EMBL/GenBank/DDBJ whole genome shotgun (WGS) entry which is preliminary data.</text>
</comment>
<name>A0A8H7DIK9_9AGAR</name>
<dbReference type="AlphaFoldDB" id="A0A8H7DIK9"/>
<keyword evidence="2" id="KW-0067">ATP-binding</keyword>
<reference evidence="4" key="1">
    <citation type="submission" date="2020-05" db="EMBL/GenBank/DDBJ databases">
        <title>Mycena genomes resolve the evolution of fungal bioluminescence.</title>
        <authorList>
            <person name="Tsai I.J."/>
        </authorList>
    </citation>
    <scope>NUCLEOTIDE SEQUENCE</scope>
    <source>
        <strain evidence="4">160909Yilan</strain>
    </source>
</reference>
<accession>A0A8H7DIK9</accession>
<dbReference type="Proteomes" id="UP000623467">
    <property type="component" value="Unassembled WGS sequence"/>
</dbReference>
<dbReference type="EMBL" id="JACAZH010000001">
    <property type="protein sequence ID" value="KAF7376734.1"/>
    <property type="molecule type" value="Genomic_DNA"/>
</dbReference>
<evidence type="ECO:0000313" key="5">
    <source>
        <dbReference type="Proteomes" id="UP000623467"/>
    </source>
</evidence>
<sequence>MSTAEFLPYSDTDYIISWPRLQLNESASDSGCRVSRRLGTVWRGTEAPQRERPRSGKLRRVSRISKLKRRSAGRALESGDSSPESDQDLAFILDRSEFTIDPPSADAEHEDPNFIELDSDCDSAEALAASCIAARNRSTHPDNSDDTNCLNSFASSYADEFWTLDMRLTLLWCLAYEARFRRRGPALELWLSIIEGTRERVDWGMWEDGDETWLRNMIIHHRLANRFRAPTFKLSPSDWMLAQDALERRLRRAKPPNRLKAWSTEQRVLRVAWCAVTDGGLAVGKEYLYLMRLIDCWNYYTRPFRSSYDQDMKLRLHDRPQCSFSSCKLGVWQWFKTAIMDYDLVQIPDVIGCCDTCISRALSAVPLSPPANEVPEPAVWAVILWIAFRIQTRDSSPGIGALLDILQSGADQYLDFWSWDDTDEHILRRNLISPSHPSSWIDHYPPSWRKYITELDSDDWAKLEALTQESSRTPSTSLECDSIIRIGAVVLWASSNSRPDSPGIDELLCLEIFVPGTLGLDNHGFLRCLLEGRTPVRANHYELNLGPEVVDWNYPKVWLDHSREQLRSNVLNDPDALSVANVVENVYMVYHVSRALPLRFMSCVFASLLRKFTGDECLAQFRSWIDIWKTWDTNTCLINFRLVLATTFEFSKLIDGRDLPMSLINVAIHTDIRCICAQFIAILHDPVAHCDFLNTRDDDAQKLLDLLQDLLDYPLLDDRVRPVILKALLKLSIKSGRHPRCFALSDRLQLADAPVAAGSFGDVWKGRIHGETVSVKIMRIYEEADSEALLKEFSREALIWRQLSHPNLLPFFGAYYLELGTKRQLCLVSPWMENGNVSRYLKSNPKEVNRLSLVLDIALGLENLHSLKLVHGDLKAINVLVTRSGRAVLADFGLSSVIDSKLLLSTSDANATGTMRWQAPELFSGNSNSFASDVYAFSCVCYEILTGTLPFHELSAEVAVMYKVLQGDRPQRSPSIPDEIWKLMQDCWKEDPQERPSAKQIVFRLRNRPICAVPTDASSDWDPWYTAKFRSSLEEHTLFISCGEIDDWLQFTRSGYSSETDHRIFA</sequence>
<gene>
    <name evidence="4" type="ORF">MSAN_00090600</name>
</gene>
<dbReference type="SUPFAM" id="SSF56112">
    <property type="entry name" value="Protein kinase-like (PK-like)"/>
    <property type="match status" value="1"/>
</dbReference>
<keyword evidence="5" id="KW-1185">Reference proteome</keyword>
<dbReference type="PANTHER" id="PTHR44329:SF298">
    <property type="entry name" value="MIXED LINEAGE KINASE DOMAIN-LIKE PROTEIN"/>
    <property type="match status" value="1"/>
</dbReference>
<dbReference type="CDD" id="cd13999">
    <property type="entry name" value="STKc_MAP3K-like"/>
    <property type="match status" value="1"/>
</dbReference>
<proteinExistence type="predicted"/>
<dbReference type="PRINTS" id="PR00109">
    <property type="entry name" value="TYRKINASE"/>
</dbReference>
<evidence type="ECO:0000259" key="3">
    <source>
        <dbReference type="PROSITE" id="PS50011"/>
    </source>
</evidence>
<evidence type="ECO:0000256" key="1">
    <source>
        <dbReference type="ARBA" id="ARBA00022741"/>
    </source>
</evidence>
<dbReference type="Pfam" id="PF07714">
    <property type="entry name" value="PK_Tyr_Ser-Thr"/>
    <property type="match status" value="1"/>
</dbReference>
<feature type="domain" description="Protein kinase" evidence="3">
    <location>
        <begin position="749"/>
        <end position="1025"/>
    </location>
</feature>
<dbReference type="InterPro" id="IPR001245">
    <property type="entry name" value="Ser-Thr/Tyr_kinase_cat_dom"/>
</dbReference>
<protein>
    <recommendedName>
        <fullName evidence="3">Protein kinase domain-containing protein</fullName>
    </recommendedName>
</protein>
<evidence type="ECO:0000313" key="4">
    <source>
        <dbReference type="EMBL" id="KAF7376734.1"/>
    </source>
</evidence>
<keyword evidence="1" id="KW-0547">Nucleotide-binding</keyword>
<dbReference type="InterPro" id="IPR000719">
    <property type="entry name" value="Prot_kinase_dom"/>
</dbReference>
<dbReference type="GO" id="GO:0004674">
    <property type="term" value="F:protein serine/threonine kinase activity"/>
    <property type="evidence" value="ECO:0007669"/>
    <property type="project" value="TreeGrafter"/>
</dbReference>
<dbReference type="PROSITE" id="PS00108">
    <property type="entry name" value="PROTEIN_KINASE_ST"/>
    <property type="match status" value="1"/>
</dbReference>
<organism evidence="4 5">
    <name type="scientific">Mycena sanguinolenta</name>
    <dbReference type="NCBI Taxonomy" id="230812"/>
    <lineage>
        <taxon>Eukaryota</taxon>
        <taxon>Fungi</taxon>
        <taxon>Dikarya</taxon>
        <taxon>Basidiomycota</taxon>
        <taxon>Agaricomycotina</taxon>
        <taxon>Agaricomycetes</taxon>
        <taxon>Agaricomycetidae</taxon>
        <taxon>Agaricales</taxon>
        <taxon>Marasmiineae</taxon>
        <taxon>Mycenaceae</taxon>
        <taxon>Mycena</taxon>
    </lineage>
</organism>
<dbReference type="InterPro" id="IPR051681">
    <property type="entry name" value="Ser/Thr_Kinases-Pseudokinases"/>
</dbReference>
<dbReference type="OrthoDB" id="26722at2759"/>
<dbReference type="InterPro" id="IPR011009">
    <property type="entry name" value="Kinase-like_dom_sf"/>
</dbReference>
<dbReference type="GO" id="GO:0005524">
    <property type="term" value="F:ATP binding"/>
    <property type="evidence" value="ECO:0007669"/>
    <property type="project" value="UniProtKB-KW"/>
</dbReference>
<dbReference type="PROSITE" id="PS50011">
    <property type="entry name" value="PROTEIN_KINASE_DOM"/>
    <property type="match status" value="1"/>
</dbReference>
<evidence type="ECO:0000256" key="2">
    <source>
        <dbReference type="ARBA" id="ARBA00022840"/>
    </source>
</evidence>
<dbReference type="SMART" id="SM00220">
    <property type="entry name" value="S_TKc"/>
    <property type="match status" value="1"/>
</dbReference>
<dbReference type="PANTHER" id="PTHR44329">
    <property type="entry name" value="SERINE/THREONINE-PROTEIN KINASE TNNI3K-RELATED"/>
    <property type="match status" value="1"/>
</dbReference>
<dbReference type="InterPro" id="IPR008271">
    <property type="entry name" value="Ser/Thr_kinase_AS"/>
</dbReference>